<dbReference type="InterPro" id="IPR056362">
    <property type="entry name" value="AtuA-like_ferredoxin_dom"/>
</dbReference>
<evidence type="ECO:0000313" key="4">
    <source>
        <dbReference type="Proteomes" id="UP000298138"/>
    </source>
</evidence>
<dbReference type="Pfam" id="PF07287">
    <property type="entry name" value="AtuA"/>
    <property type="match status" value="1"/>
</dbReference>
<evidence type="ECO:0000313" key="3">
    <source>
        <dbReference type="EMBL" id="TGZ79388.1"/>
    </source>
</evidence>
<sequence>MAARGTRPVRIANCSGSITDPGYQMHRQAELGPIDFITGDYIAEANLAWNASSYRAGQHPGYEPTAKDGLWRTLPVLHDKRIKVIINGGSLNPRGLAEEVDQEIKKQGYKLLVAWVEGDDLMSQLPELIKSDALVHLDSGNKAVKLHPNAMGFRTKPVVSANAYLGARGIVKALDHGADIVICGRVADASPVIAAAQWWWGWKESQYDELAGALLAGHLIECSAYSTGGNFAGFDRYPVEIFLDIPFPIAEIERNGEVVVTKHGNTNGLVNADTVKCQFLYELQGTEYLNSDVKAEMKDIVVEEVGKDRVRVSGVKGYPPPPTTKLAVFYHGGFQSEFVINATGYATKEKYDLVEAQVKHRLQQMEILEYFDVLDFQRVGVPEENPQTQLRGTTYLRIFAQAPKSETLLGLIRGFYDVFMQHFPGMHGSLDTRTIFPKPYYAYYPALISQSLIQETTHLLRSPPISLPAHHPLVYAPLLPRANYPPTSPVPLSTFGHTVPRPLGSLVFARSGDKGANINLGLFIPSSTLEEWNWLRSFLTHDRMKSLMGGDWREGYVLERVEFAGIRAVHFVVYGVLGRGASSAAGLDVLGKGFAEFVRARWVDVPVRFLEGGNRGSRL</sequence>
<dbReference type="InterPro" id="IPR010839">
    <property type="entry name" value="AtuA_N"/>
</dbReference>
<protein>
    <submittedName>
        <fullName evidence="3">DUF1446-domain-containing protein</fullName>
    </submittedName>
</protein>
<feature type="domain" description="Acyclic terpene utilisation N-terminal" evidence="1">
    <location>
        <begin position="9"/>
        <end position="459"/>
    </location>
</feature>
<evidence type="ECO:0000259" key="1">
    <source>
        <dbReference type="Pfam" id="PF07287"/>
    </source>
</evidence>
<proteinExistence type="predicted"/>
<evidence type="ECO:0000259" key="2">
    <source>
        <dbReference type="Pfam" id="PF23544"/>
    </source>
</evidence>
<dbReference type="Proteomes" id="UP000298138">
    <property type="component" value="Unassembled WGS sequence"/>
</dbReference>
<keyword evidence="4" id="KW-1185">Reference proteome</keyword>
<accession>A0A4S2MSS4</accession>
<dbReference type="Pfam" id="PF23544">
    <property type="entry name" value="AtuA_ferredoxin"/>
    <property type="match status" value="1"/>
</dbReference>
<dbReference type="PANTHER" id="PTHR47585:SF1">
    <property type="entry name" value="DUF1446 DOMAIN-CONTAINING PROTEIN"/>
    <property type="match status" value="1"/>
</dbReference>
<organism evidence="3 4">
    <name type="scientific">Ascodesmis nigricans</name>
    <dbReference type="NCBI Taxonomy" id="341454"/>
    <lineage>
        <taxon>Eukaryota</taxon>
        <taxon>Fungi</taxon>
        <taxon>Dikarya</taxon>
        <taxon>Ascomycota</taxon>
        <taxon>Pezizomycotina</taxon>
        <taxon>Pezizomycetes</taxon>
        <taxon>Pezizales</taxon>
        <taxon>Ascodesmidaceae</taxon>
        <taxon>Ascodesmis</taxon>
    </lineage>
</organism>
<dbReference type="InParanoid" id="A0A4S2MSS4"/>
<gene>
    <name evidence="3" type="ORF">EX30DRAFT_365346</name>
</gene>
<name>A0A4S2MSS4_9PEZI</name>
<dbReference type="OrthoDB" id="10265871at2759"/>
<reference evidence="3 4" key="1">
    <citation type="submission" date="2019-04" db="EMBL/GenBank/DDBJ databases">
        <title>Comparative genomics and transcriptomics to analyze fruiting body development in filamentous ascomycetes.</title>
        <authorList>
            <consortium name="DOE Joint Genome Institute"/>
            <person name="Lutkenhaus R."/>
            <person name="Traeger S."/>
            <person name="Breuer J."/>
            <person name="Kuo A."/>
            <person name="Lipzen A."/>
            <person name="Pangilinan J."/>
            <person name="Dilworth D."/>
            <person name="Sandor L."/>
            <person name="Poggeler S."/>
            <person name="Barry K."/>
            <person name="Grigoriev I.V."/>
            <person name="Nowrousian M."/>
        </authorList>
    </citation>
    <scope>NUCLEOTIDE SEQUENCE [LARGE SCALE GENOMIC DNA]</scope>
    <source>
        <strain evidence="3 4">CBS 389.68</strain>
    </source>
</reference>
<dbReference type="STRING" id="341454.A0A4S2MSS4"/>
<dbReference type="PANTHER" id="PTHR47585">
    <property type="match status" value="1"/>
</dbReference>
<dbReference type="EMBL" id="ML220132">
    <property type="protein sequence ID" value="TGZ79388.1"/>
    <property type="molecule type" value="Genomic_DNA"/>
</dbReference>
<feature type="domain" description="AtuA-like ferredoxin-fold" evidence="2">
    <location>
        <begin position="502"/>
        <end position="600"/>
    </location>
</feature>
<dbReference type="AlphaFoldDB" id="A0A4S2MSS4"/>